<name>A0A5J4KT42_9CHLR</name>
<protein>
    <recommendedName>
        <fullName evidence="3">Penicillin amidase</fullName>
    </recommendedName>
</protein>
<comment type="caution">
    <text evidence="1">The sequence shown here is derived from an EMBL/GenBank/DDBJ whole genome shotgun (WGS) entry which is preliminary data.</text>
</comment>
<dbReference type="GO" id="GO:0016787">
    <property type="term" value="F:hydrolase activity"/>
    <property type="evidence" value="ECO:0007669"/>
    <property type="project" value="InterPro"/>
</dbReference>
<organism evidence="1 2">
    <name type="scientific">Dictyobacter vulcani</name>
    <dbReference type="NCBI Taxonomy" id="2607529"/>
    <lineage>
        <taxon>Bacteria</taxon>
        <taxon>Bacillati</taxon>
        <taxon>Chloroflexota</taxon>
        <taxon>Ktedonobacteria</taxon>
        <taxon>Ktedonobacterales</taxon>
        <taxon>Dictyobacteraceae</taxon>
        <taxon>Dictyobacter</taxon>
    </lineage>
</organism>
<dbReference type="InterPro" id="IPR002692">
    <property type="entry name" value="S45"/>
</dbReference>
<dbReference type="Proteomes" id="UP000326912">
    <property type="component" value="Unassembled WGS sequence"/>
</dbReference>
<reference evidence="1 2" key="1">
    <citation type="submission" date="2019-10" db="EMBL/GenBank/DDBJ databases">
        <title>Dictyobacter vulcani sp. nov., within the class Ktedonobacteria, isolated from soil of volcanic Mt. Zao.</title>
        <authorList>
            <person name="Zheng Y."/>
            <person name="Wang C.M."/>
            <person name="Sakai Y."/>
            <person name="Abe K."/>
            <person name="Yokota A."/>
            <person name="Yabe S."/>
        </authorList>
    </citation>
    <scope>NUCLEOTIDE SEQUENCE [LARGE SCALE GENOMIC DNA]</scope>
    <source>
        <strain evidence="1 2">W12</strain>
    </source>
</reference>
<evidence type="ECO:0008006" key="3">
    <source>
        <dbReference type="Google" id="ProtNLM"/>
    </source>
</evidence>
<accession>A0A5J4KT42</accession>
<dbReference type="EMBL" id="BKZW01000001">
    <property type="protein sequence ID" value="GER89219.1"/>
    <property type="molecule type" value="Genomic_DNA"/>
</dbReference>
<dbReference type="Gene3D" id="3.60.20.10">
    <property type="entry name" value="Glutamine Phosphoribosylpyrophosphate, subunit 1, domain 1"/>
    <property type="match status" value="1"/>
</dbReference>
<dbReference type="Pfam" id="PF01804">
    <property type="entry name" value="Penicil_amidase"/>
    <property type="match status" value="1"/>
</dbReference>
<dbReference type="SUPFAM" id="SSF56235">
    <property type="entry name" value="N-terminal nucleophile aminohydrolases (Ntn hydrolases)"/>
    <property type="match status" value="1"/>
</dbReference>
<dbReference type="AlphaFoldDB" id="A0A5J4KT42"/>
<gene>
    <name evidence="1" type="ORF">KDW_33810</name>
</gene>
<keyword evidence="2" id="KW-1185">Reference proteome</keyword>
<dbReference type="PANTHER" id="PTHR34218">
    <property type="entry name" value="PEPTIDASE S45 PENICILLIN AMIDASE"/>
    <property type="match status" value="1"/>
</dbReference>
<sequence length="116" mass="12928">MKYTHPLGTVKALESFFNRGPFPVGGDGDTINVGSANSAEPENVLVVPSYRQIIDLQDFSASRSIHAPGQSGHPASKHYDDFIALWRNGETHPMLYQQEEIKKQAEGKMYLQPKKL</sequence>
<dbReference type="GO" id="GO:0017000">
    <property type="term" value="P:antibiotic biosynthetic process"/>
    <property type="evidence" value="ECO:0007669"/>
    <property type="project" value="InterPro"/>
</dbReference>
<evidence type="ECO:0000313" key="1">
    <source>
        <dbReference type="EMBL" id="GER89219.1"/>
    </source>
</evidence>
<dbReference type="PANTHER" id="PTHR34218:SF4">
    <property type="entry name" value="ACYL-HOMOSERINE LACTONE ACYLASE QUIP"/>
    <property type="match status" value="1"/>
</dbReference>
<proteinExistence type="predicted"/>
<dbReference type="InterPro" id="IPR029055">
    <property type="entry name" value="Ntn_hydrolases_N"/>
</dbReference>
<evidence type="ECO:0000313" key="2">
    <source>
        <dbReference type="Proteomes" id="UP000326912"/>
    </source>
</evidence>